<dbReference type="EMBL" id="EF677696">
    <property type="protein sequence ID" value="ABR17503.1"/>
    <property type="molecule type" value="mRNA"/>
</dbReference>
<evidence type="ECO:0000313" key="1">
    <source>
        <dbReference type="EMBL" id="ABR17503.1"/>
    </source>
</evidence>
<protein>
    <submittedName>
        <fullName evidence="1">Uncharacterized protein</fullName>
    </submittedName>
</protein>
<accession>B8LPC3</accession>
<name>B8LPC3_PICSI</name>
<dbReference type="AlphaFoldDB" id="B8LPC3"/>
<organism evidence="1">
    <name type="scientific">Picea sitchensis</name>
    <name type="common">Sitka spruce</name>
    <name type="synonym">Pinus sitchensis</name>
    <dbReference type="NCBI Taxonomy" id="3332"/>
    <lineage>
        <taxon>Eukaryota</taxon>
        <taxon>Viridiplantae</taxon>
        <taxon>Streptophyta</taxon>
        <taxon>Embryophyta</taxon>
        <taxon>Tracheophyta</taxon>
        <taxon>Spermatophyta</taxon>
        <taxon>Pinopsida</taxon>
        <taxon>Pinidae</taxon>
        <taxon>Conifers I</taxon>
        <taxon>Pinales</taxon>
        <taxon>Pinaceae</taxon>
        <taxon>Picea</taxon>
    </lineage>
</organism>
<sequence>MCTMGNENEEIFIFEERPALAPRLSDYGFSFYMIVKISLMEKLSFSRELQASGFC</sequence>
<proteinExistence type="evidence at transcript level"/>
<reference evidence="1" key="1">
    <citation type="submission" date="2007-06" db="EMBL/GenBank/DDBJ databases">
        <title>Full length cDNA sequences from Sitka Spruce (Picea sitchensis).</title>
        <authorList>
            <person name="Ralph S.G."/>
            <person name="Chun H.E."/>
            <person name="Liao N."/>
            <person name="Ali J."/>
            <person name="Reid K."/>
            <person name="Kolosova N."/>
            <person name="Cooper N."/>
            <person name="Cullis C."/>
            <person name="Jancsik S."/>
            <person name="Moore R."/>
            <person name="Mayo M."/>
            <person name="Wagner S."/>
            <person name="Holt R.A."/>
            <person name="Jones S.J.M."/>
            <person name="Marra M.A."/>
            <person name="Ritland C.E."/>
            <person name="Ritland K."/>
            <person name="Bohlmann J."/>
        </authorList>
    </citation>
    <scope>NUCLEOTIDE SEQUENCE</scope>
    <source>
        <tissue evidence="1">Green portion of the leader tissue</tissue>
    </source>
</reference>